<accession>A0A3P7JD89</accession>
<dbReference type="Proteomes" id="UP000270094">
    <property type="component" value="Unassembled WGS sequence"/>
</dbReference>
<evidence type="ECO:0000313" key="2">
    <source>
        <dbReference type="EMBL" id="VDM80643.1"/>
    </source>
</evidence>
<dbReference type="AlphaFoldDB" id="A0A3P7JD89"/>
<keyword evidence="3" id="KW-1185">Reference proteome</keyword>
<gene>
    <name evidence="2" type="ORF">SVUK_LOCUS15641</name>
    <name evidence="1" type="ORF">SVUK_LOCUS9025</name>
</gene>
<evidence type="ECO:0000313" key="1">
    <source>
        <dbReference type="EMBL" id="VDM74027.1"/>
    </source>
</evidence>
<dbReference type="EMBL" id="UYYB01033731">
    <property type="protein sequence ID" value="VDM74027.1"/>
    <property type="molecule type" value="Genomic_DNA"/>
</dbReference>
<name>A0A3P7JD89_STRVU</name>
<dbReference type="EMBL" id="UYYB01109360">
    <property type="protein sequence ID" value="VDM80643.1"/>
    <property type="molecule type" value="Genomic_DNA"/>
</dbReference>
<evidence type="ECO:0000313" key="3">
    <source>
        <dbReference type="Proteomes" id="UP000270094"/>
    </source>
</evidence>
<organism evidence="1 3">
    <name type="scientific">Strongylus vulgaris</name>
    <name type="common">Blood worm</name>
    <dbReference type="NCBI Taxonomy" id="40348"/>
    <lineage>
        <taxon>Eukaryota</taxon>
        <taxon>Metazoa</taxon>
        <taxon>Ecdysozoa</taxon>
        <taxon>Nematoda</taxon>
        <taxon>Chromadorea</taxon>
        <taxon>Rhabditida</taxon>
        <taxon>Rhabditina</taxon>
        <taxon>Rhabditomorpha</taxon>
        <taxon>Strongyloidea</taxon>
        <taxon>Strongylidae</taxon>
        <taxon>Strongylus</taxon>
    </lineage>
</organism>
<sequence>MVVSTPTCEFPATPVEHLRVSHRILPNPSPASTMDDIRTMTMSLAWVSDH</sequence>
<protein>
    <submittedName>
        <fullName evidence="1">Uncharacterized protein</fullName>
    </submittedName>
</protein>
<reference evidence="1 3" key="1">
    <citation type="submission" date="2018-11" db="EMBL/GenBank/DDBJ databases">
        <authorList>
            <consortium name="Pathogen Informatics"/>
        </authorList>
    </citation>
    <scope>NUCLEOTIDE SEQUENCE [LARGE SCALE GENOMIC DNA]</scope>
</reference>
<proteinExistence type="predicted"/>